<keyword evidence="4" id="KW-1185">Reference proteome</keyword>
<dbReference type="RefSeq" id="WP_251611381.1">
    <property type="nucleotide sequence ID" value="NZ_JAMQJY010000004.1"/>
</dbReference>
<dbReference type="EMBL" id="JAMQJY010000004">
    <property type="protein sequence ID" value="MCM2677581.1"/>
    <property type="molecule type" value="Genomic_DNA"/>
</dbReference>
<reference evidence="3" key="1">
    <citation type="submission" date="2022-06" db="EMBL/GenBank/DDBJ databases">
        <title>Alkalicoccobacillus porphyridii sp. nov., isolated from a marine red alga, Porphyridium purpureum and reclassification of Shouchella plakortidis and Shouchella gibsonii as Alkalicoccobacillus plakortidis comb. nov. and Alkalicoccobacillus gibsonii comb. nov.</title>
        <authorList>
            <person name="Kim K.H."/>
            <person name="Lee J.K."/>
            <person name="Han D.M."/>
            <person name="Baek J.H."/>
            <person name="Jeon C.O."/>
        </authorList>
    </citation>
    <scope>NUCLEOTIDE SEQUENCE</scope>
    <source>
        <strain evidence="3">DSM 19153</strain>
    </source>
</reference>
<comment type="caution">
    <text evidence="3">The sequence shown here is derived from an EMBL/GenBank/DDBJ whole genome shotgun (WGS) entry which is preliminary data.</text>
</comment>
<evidence type="ECO:0000313" key="3">
    <source>
        <dbReference type="EMBL" id="MCM2677581.1"/>
    </source>
</evidence>
<name>A0ABT0XNV4_9BACI</name>
<evidence type="ECO:0000313" key="4">
    <source>
        <dbReference type="Proteomes" id="UP001203665"/>
    </source>
</evidence>
<evidence type="ECO:0000259" key="2">
    <source>
        <dbReference type="SMART" id="SM00854"/>
    </source>
</evidence>
<accession>A0ABT0XNV4</accession>
<protein>
    <submittedName>
        <fullName evidence="3">CapA family protein</fullName>
    </submittedName>
</protein>
<dbReference type="SMART" id="SM00854">
    <property type="entry name" value="PGA_cap"/>
    <property type="match status" value="1"/>
</dbReference>
<evidence type="ECO:0000256" key="1">
    <source>
        <dbReference type="ARBA" id="ARBA00005662"/>
    </source>
</evidence>
<comment type="similarity">
    <text evidence="1">Belongs to the CapA family.</text>
</comment>
<dbReference type="InterPro" id="IPR019079">
    <property type="entry name" value="Capsule_synth_CapA"/>
</dbReference>
<dbReference type="InterPro" id="IPR029052">
    <property type="entry name" value="Metallo-depent_PP-like"/>
</dbReference>
<organism evidence="3 4">
    <name type="scientific">Alkalicoccobacillus plakortidis</name>
    <dbReference type="NCBI Taxonomy" id="444060"/>
    <lineage>
        <taxon>Bacteria</taxon>
        <taxon>Bacillati</taxon>
        <taxon>Bacillota</taxon>
        <taxon>Bacilli</taxon>
        <taxon>Bacillales</taxon>
        <taxon>Bacillaceae</taxon>
        <taxon>Alkalicoccobacillus</taxon>
    </lineage>
</organism>
<gene>
    <name evidence="3" type="ORF">NDM98_20450</name>
</gene>
<dbReference type="PANTHER" id="PTHR33393:SF13">
    <property type="entry name" value="PGA BIOSYNTHESIS PROTEIN CAPA"/>
    <property type="match status" value="1"/>
</dbReference>
<dbReference type="Pfam" id="PF09587">
    <property type="entry name" value="PGA_cap"/>
    <property type="match status" value="1"/>
</dbReference>
<dbReference type="PANTHER" id="PTHR33393">
    <property type="entry name" value="POLYGLUTAMINE SYNTHESIS ACCESSORY PROTEIN RV0574C-RELATED"/>
    <property type="match status" value="1"/>
</dbReference>
<dbReference type="Proteomes" id="UP001203665">
    <property type="component" value="Unassembled WGS sequence"/>
</dbReference>
<dbReference type="Gene3D" id="3.60.21.10">
    <property type="match status" value="1"/>
</dbReference>
<sequence>MREKRPLTLTQKLLKRSKVEKKKTTKHILISLPLLLLLIVVLSIVSTRPIPEVQSKQTNLARGILVGDIMMAGHVQTQIDATDEQSLFTHVKPYFEHADYATGNFERPVAEQSSADSDYSSTADSVSALHAVGFSVMNLANSHLMDYEEDGLQETLSAFNNEGIDMTGAGESITDETNSMSFNEVNGVTIATLGFSDVYEDGAAVDDSSGGITTFDPETFIPMVAKANQQADVVIVHAHWGQEYDNTPSERQQTLAHSLSDAGADIIVGHHPHVLQSIEVYNDTAIFYSLGNFISDQGWTRTSESALAQFEITENGTTEFEVVPLLIKEASPAPLSWSDKLNERSIIRQLTKDDHFDWTEEEGVIHFSTNSRDTGGH</sequence>
<proteinExistence type="inferred from homology"/>
<dbReference type="InterPro" id="IPR052169">
    <property type="entry name" value="CW_Biosynth-Accessory"/>
</dbReference>
<dbReference type="CDD" id="cd07381">
    <property type="entry name" value="MPP_CapA"/>
    <property type="match status" value="1"/>
</dbReference>
<dbReference type="SUPFAM" id="SSF56300">
    <property type="entry name" value="Metallo-dependent phosphatases"/>
    <property type="match status" value="1"/>
</dbReference>
<feature type="domain" description="Capsule synthesis protein CapA" evidence="2">
    <location>
        <begin position="62"/>
        <end position="297"/>
    </location>
</feature>